<keyword evidence="1" id="KW-0812">Transmembrane</keyword>
<feature type="non-terminal residue" evidence="2">
    <location>
        <position position="1"/>
    </location>
</feature>
<reference evidence="2 3" key="1">
    <citation type="journal article" date="2021" name="Nat. Plants">
        <title>The Taxus genome provides insights into paclitaxel biosynthesis.</title>
        <authorList>
            <person name="Xiong X."/>
            <person name="Gou J."/>
            <person name="Liao Q."/>
            <person name="Li Y."/>
            <person name="Zhou Q."/>
            <person name="Bi G."/>
            <person name="Li C."/>
            <person name="Du R."/>
            <person name="Wang X."/>
            <person name="Sun T."/>
            <person name="Guo L."/>
            <person name="Liang H."/>
            <person name="Lu P."/>
            <person name="Wu Y."/>
            <person name="Zhang Z."/>
            <person name="Ro D.K."/>
            <person name="Shang Y."/>
            <person name="Huang S."/>
            <person name="Yan J."/>
        </authorList>
    </citation>
    <scope>NUCLEOTIDE SEQUENCE [LARGE SCALE GENOMIC DNA]</scope>
    <source>
        <strain evidence="2">Ta-2019</strain>
    </source>
</reference>
<comment type="caution">
    <text evidence="2">The sequence shown here is derived from an EMBL/GenBank/DDBJ whole genome shotgun (WGS) entry which is preliminary data.</text>
</comment>
<accession>A0AA38GXT2</accession>
<sequence length="81" mass="9107">MADLKQIVAAILTLGMFAMLINMMNNGPFLDTNQLSSQGTYVKRAELRESSEATNREDLISKELWGRPGPVLQPCWDKHIT</sequence>
<evidence type="ECO:0000313" key="2">
    <source>
        <dbReference type="EMBL" id="KAH9329867.1"/>
    </source>
</evidence>
<feature type="transmembrane region" description="Helical" evidence="1">
    <location>
        <begin position="6"/>
        <end position="24"/>
    </location>
</feature>
<evidence type="ECO:0000256" key="1">
    <source>
        <dbReference type="SAM" id="Phobius"/>
    </source>
</evidence>
<dbReference type="Proteomes" id="UP000824469">
    <property type="component" value="Unassembled WGS sequence"/>
</dbReference>
<protein>
    <submittedName>
        <fullName evidence="2">Uncharacterized protein</fullName>
    </submittedName>
</protein>
<dbReference type="EMBL" id="JAHRHJ020000001">
    <property type="protein sequence ID" value="KAH9329867.1"/>
    <property type="molecule type" value="Genomic_DNA"/>
</dbReference>
<keyword evidence="3" id="KW-1185">Reference proteome</keyword>
<gene>
    <name evidence="2" type="ORF">KI387_001975</name>
</gene>
<evidence type="ECO:0000313" key="3">
    <source>
        <dbReference type="Proteomes" id="UP000824469"/>
    </source>
</evidence>
<keyword evidence="1" id="KW-1133">Transmembrane helix</keyword>
<dbReference type="AlphaFoldDB" id="A0AA38GXT2"/>
<name>A0AA38GXT2_TAXCH</name>
<keyword evidence="1" id="KW-0472">Membrane</keyword>
<proteinExistence type="predicted"/>
<organism evidence="2 3">
    <name type="scientific">Taxus chinensis</name>
    <name type="common">Chinese yew</name>
    <name type="synonym">Taxus wallichiana var. chinensis</name>
    <dbReference type="NCBI Taxonomy" id="29808"/>
    <lineage>
        <taxon>Eukaryota</taxon>
        <taxon>Viridiplantae</taxon>
        <taxon>Streptophyta</taxon>
        <taxon>Embryophyta</taxon>
        <taxon>Tracheophyta</taxon>
        <taxon>Spermatophyta</taxon>
        <taxon>Pinopsida</taxon>
        <taxon>Pinidae</taxon>
        <taxon>Conifers II</taxon>
        <taxon>Cupressales</taxon>
        <taxon>Taxaceae</taxon>
        <taxon>Taxus</taxon>
    </lineage>
</organism>